<feature type="compositionally biased region" description="Polar residues" evidence="7">
    <location>
        <begin position="240"/>
        <end position="253"/>
    </location>
</feature>
<feature type="compositionally biased region" description="Low complexity" evidence="7">
    <location>
        <begin position="681"/>
        <end position="690"/>
    </location>
</feature>
<reference evidence="10" key="2">
    <citation type="journal article" date="2018" name="BMC Genomics">
        <title>Genomic insights into host adaptation between the wheat stripe rust pathogen (Puccinia striiformis f. sp. tritici) and the barley stripe rust pathogen (Puccinia striiformis f. sp. hordei).</title>
        <authorList>
            <person name="Xia C."/>
            <person name="Wang M."/>
            <person name="Yin C."/>
            <person name="Cornejo O.E."/>
            <person name="Hulbert S.H."/>
            <person name="Chen X."/>
        </authorList>
    </citation>
    <scope>NUCLEOTIDE SEQUENCE [LARGE SCALE GENOMIC DNA]</scope>
    <source>
        <strain evidence="10">93TX-2</strain>
    </source>
</reference>
<dbReference type="InterPro" id="IPR004827">
    <property type="entry name" value="bZIP"/>
</dbReference>
<feature type="compositionally biased region" description="Basic residues" evidence="7">
    <location>
        <begin position="718"/>
        <end position="728"/>
    </location>
</feature>
<feature type="compositionally biased region" description="Pro residues" evidence="7">
    <location>
        <begin position="429"/>
        <end position="441"/>
    </location>
</feature>
<feature type="coiled-coil region" evidence="6">
    <location>
        <begin position="824"/>
        <end position="858"/>
    </location>
</feature>
<evidence type="ECO:0000256" key="2">
    <source>
        <dbReference type="ARBA" id="ARBA00023015"/>
    </source>
</evidence>
<comment type="caution">
    <text evidence="9">The sequence shown here is derived from an EMBL/GenBank/DDBJ whole genome shotgun (WGS) entry which is preliminary data.</text>
</comment>
<name>A0A2S4V4A1_9BASI</name>
<evidence type="ECO:0000256" key="3">
    <source>
        <dbReference type="ARBA" id="ARBA00023125"/>
    </source>
</evidence>
<protein>
    <recommendedName>
        <fullName evidence="8">BZIP domain-containing protein</fullName>
    </recommendedName>
</protein>
<dbReference type="Gene3D" id="1.20.5.170">
    <property type="match status" value="1"/>
</dbReference>
<feature type="compositionally biased region" description="Polar residues" evidence="7">
    <location>
        <begin position="614"/>
        <end position="630"/>
    </location>
</feature>
<dbReference type="GO" id="GO:0005634">
    <property type="term" value="C:nucleus"/>
    <property type="evidence" value="ECO:0007669"/>
    <property type="project" value="UniProtKB-SubCell"/>
</dbReference>
<reference evidence="9 10" key="1">
    <citation type="submission" date="2017-12" db="EMBL/GenBank/DDBJ databases">
        <title>Gene loss provides genomic basis for host adaptation in cereal stripe rust fungi.</title>
        <authorList>
            <person name="Xia C."/>
        </authorList>
    </citation>
    <scope>NUCLEOTIDE SEQUENCE [LARGE SCALE GENOMIC DNA]</scope>
    <source>
        <strain evidence="9 10">93TX-2</strain>
    </source>
</reference>
<dbReference type="GO" id="GO:0003700">
    <property type="term" value="F:DNA-binding transcription factor activity"/>
    <property type="evidence" value="ECO:0007669"/>
    <property type="project" value="InterPro"/>
</dbReference>
<feature type="compositionally biased region" description="Polar residues" evidence="7">
    <location>
        <begin position="417"/>
        <end position="428"/>
    </location>
</feature>
<feature type="compositionally biased region" description="Basic and acidic residues" evidence="7">
    <location>
        <begin position="729"/>
        <end position="746"/>
    </location>
</feature>
<dbReference type="Pfam" id="PF11785">
    <property type="entry name" value="Aft1_OSA"/>
    <property type="match status" value="1"/>
</dbReference>
<reference evidence="10" key="3">
    <citation type="journal article" date="2018" name="Mol. Plant Microbe Interact.">
        <title>Genome sequence resources for the wheat stripe rust pathogen (Puccinia striiformis f. sp. tritici) and the barley stripe rust pathogen (Puccinia striiformis f. sp. hordei).</title>
        <authorList>
            <person name="Xia C."/>
            <person name="Wang M."/>
            <person name="Yin C."/>
            <person name="Cornejo O.E."/>
            <person name="Hulbert S.H."/>
            <person name="Chen X."/>
        </authorList>
    </citation>
    <scope>NUCLEOTIDE SEQUENCE [LARGE SCALE GENOMIC DNA]</scope>
    <source>
        <strain evidence="10">93TX-2</strain>
    </source>
</reference>
<dbReference type="VEuPathDB" id="FungiDB:PSTT_09672"/>
<feature type="compositionally biased region" description="Polar residues" evidence="7">
    <location>
        <begin position="377"/>
        <end position="388"/>
    </location>
</feature>
<feature type="compositionally biased region" description="Polar residues" evidence="7">
    <location>
        <begin position="270"/>
        <end position="282"/>
    </location>
</feature>
<dbReference type="InterPro" id="IPR021755">
    <property type="entry name" value="TF_Aft1_HRA"/>
</dbReference>
<feature type="domain" description="BZIP" evidence="8">
    <location>
        <begin position="799"/>
        <end position="862"/>
    </location>
</feature>
<evidence type="ECO:0000256" key="5">
    <source>
        <dbReference type="ARBA" id="ARBA00023242"/>
    </source>
</evidence>
<dbReference type="PROSITE" id="PS50217">
    <property type="entry name" value="BZIP"/>
    <property type="match status" value="1"/>
</dbReference>
<keyword evidence="4" id="KW-0804">Transcription</keyword>
<gene>
    <name evidence="9" type="ORF">PSHT_11300</name>
</gene>
<feature type="region of interest" description="Disordered" evidence="7">
    <location>
        <begin position="613"/>
        <end position="746"/>
    </location>
</feature>
<evidence type="ECO:0000256" key="7">
    <source>
        <dbReference type="SAM" id="MobiDB-lite"/>
    </source>
</evidence>
<feature type="compositionally biased region" description="Low complexity" evidence="7">
    <location>
        <begin position="283"/>
        <end position="295"/>
    </location>
</feature>
<evidence type="ECO:0000256" key="1">
    <source>
        <dbReference type="ARBA" id="ARBA00004123"/>
    </source>
</evidence>
<keyword evidence="3" id="KW-0238">DNA-binding</keyword>
<sequence>MTLWMITDQITIFSTIQSDHRSMMSIRGGAPLSNTRTSLPQIQSKFDLEPNPFEQSFKDNPAEPSHHHQPNINSPSLDHLLNGSRPRKARSASPPHFSSENRLSPPVIRHTPGGSAVKVSLPGINSIASPAILVHHTGTSTRTSISPPTLSASQSAQQSSLAVSMAPYNWNFGGSGDSLRAGPLSPALLNGPAPVRAGNTVTHTGLTPLLDIDNNNANGLITPGTQALIALLSADEPNTNDIRTATGHSSLPQATGAGLNNNNSTDSSSLKQANRSTTLADQNTAATSSRNASSNLEPAILTSQTYHNPNSNPSSSIFQDHSKSTTSTNHSSSPSSPQTHDTQALAGSGLAPVSAVSVNDSSTSSPPNSALPKRDSPSSSCIQSSMATSIRPSGVTNLHSVSPLGISHSTISALGPYSSSGATPRSTFPQPPMPLSIPPAPSLQAAGEMLTPSSPSSTPRNTMHPLPSGSGDRMNDHYNANPLYLLTVAHEASSRMSQISNHRDPHHHDSMDDATATAAAALTGLGSSGGSRYSSPGPTINPNGTIHSHLINNIHPNQSAMLKHVDGGSLATSPRLTSQRPNILSDSLLSAQHDSPFASEAVGVHNINGLLPQASASGSGQPMSFQSNYPNHPLGSAMSMNMPDSNVPQQPFSPLGQSTNKKKGKKRKENGQAAFEESQQHHQNTQEGQQYKGDLQSSPSMPGSSVPRAGSKAPRVGRPAHKAKKSKKSKSDEFSGDDSDSRDGYWGTEEDRAFLKQQGAEDGEFGSYPGLTQMGMNFDPDHPPTAAQPSSGGKPETEEEKRKNFLERNRQAALKCRQRKKAWLANLQTKVEYLSTENESLQLTINQLREEIDSFRSILVTHQDCPITVGSGRGASTTIGELVGREPGLIAASAAAILAQHHLPNRNNPSIRIPQNSNSSLLPSNQINNSLASNNSSIPQSHLNSQGITQNKNIIVIIIIIEETISVPCYPESFILSFGHYEDVALMEAKGCPGRYGCDAVRIPSTDVCEKASIWRWK</sequence>
<dbReference type="InterPro" id="IPR051027">
    <property type="entry name" value="bZIP_transcription_factors"/>
</dbReference>
<feature type="compositionally biased region" description="Polar residues" evidence="7">
    <location>
        <begin position="638"/>
        <end position="659"/>
    </location>
</feature>
<feature type="compositionally biased region" description="Low complexity" evidence="7">
    <location>
        <begin position="260"/>
        <end position="269"/>
    </location>
</feature>
<dbReference type="FunFam" id="1.20.5.170:FF:000053">
    <property type="entry name" value="BZIP transcription factor AtfA"/>
    <property type="match status" value="1"/>
</dbReference>
<accession>A0A2S4V4A1</accession>
<dbReference type="CDD" id="cd14687">
    <property type="entry name" value="bZIP_ATF2"/>
    <property type="match status" value="1"/>
</dbReference>
<evidence type="ECO:0000313" key="10">
    <source>
        <dbReference type="Proteomes" id="UP000238274"/>
    </source>
</evidence>
<dbReference type="SUPFAM" id="SSF57959">
    <property type="entry name" value="Leucine zipper domain"/>
    <property type="match status" value="1"/>
</dbReference>
<feature type="compositionally biased region" description="Low complexity" evidence="7">
    <location>
        <begin position="354"/>
        <end position="370"/>
    </location>
</feature>
<dbReference type="PANTHER" id="PTHR19304">
    <property type="entry name" value="CYCLIC-AMP RESPONSE ELEMENT BINDING PROTEIN"/>
    <property type="match status" value="1"/>
</dbReference>
<dbReference type="InterPro" id="IPR020956">
    <property type="entry name" value="TF_Aft1_OSM"/>
</dbReference>
<dbReference type="Pfam" id="PF11786">
    <property type="entry name" value="Aft1_HRA"/>
    <property type="match status" value="1"/>
</dbReference>
<dbReference type="Pfam" id="PF00170">
    <property type="entry name" value="bZIP_1"/>
    <property type="match status" value="1"/>
</dbReference>
<dbReference type="InterPro" id="IPR046347">
    <property type="entry name" value="bZIP_sf"/>
</dbReference>
<comment type="subcellular location">
    <subcellularLocation>
        <location evidence="1">Nucleus</location>
    </subcellularLocation>
</comment>
<dbReference type="SMART" id="SM00338">
    <property type="entry name" value="BRLZ"/>
    <property type="match status" value="1"/>
</dbReference>
<dbReference type="GO" id="GO:0003677">
    <property type="term" value="F:DNA binding"/>
    <property type="evidence" value="ECO:0007669"/>
    <property type="project" value="UniProtKB-KW"/>
</dbReference>
<keyword evidence="10" id="KW-1185">Reference proteome</keyword>
<proteinExistence type="predicted"/>
<evidence type="ECO:0000256" key="4">
    <source>
        <dbReference type="ARBA" id="ARBA00023163"/>
    </source>
</evidence>
<feature type="compositionally biased region" description="Basic and acidic residues" evidence="7">
    <location>
        <begin position="56"/>
        <end position="66"/>
    </location>
</feature>
<keyword evidence="2" id="KW-0805">Transcription regulation</keyword>
<feature type="region of interest" description="Disordered" evidence="7">
    <location>
        <begin position="50"/>
        <end position="108"/>
    </location>
</feature>
<dbReference type="OrthoDB" id="295274at2759"/>
<dbReference type="Proteomes" id="UP000238274">
    <property type="component" value="Unassembled WGS sequence"/>
</dbReference>
<keyword evidence="5" id="KW-0539">Nucleus</keyword>
<feature type="region of interest" description="Disordered" evidence="7">
    <location>
        <begin position="240"/>
        <end position="388"/>
    </location>
</feature>
<evidence type="ECO:0000259" key="8">
    <source>
        <dbReference type="PROSITE" id="PS50217"/>
    </source>
</evidence>
<feature type="region of interest" description="Disordered" evidence="7">
    <location>
        <begin position="761"/>
        <end position="802"/>
    </location>
</feature>
<dbReference type="AlphaFoldDB" id="A0A2S4V4A1"/>
<evidence type="ECO:0000256" key="6">
    <source>
        <dbReference type="SAM" id="Coils"/>
    </source>
</evidence>
<evidence type="ECO:0000313" key="9">
    <source>
        <dbReference type="EMBL" id="POW04265.1"/>
    </source>
</evidence>
<feature type="region of interest" description="Disordered" evidence="7">
    <location>
        <begin position="417"/>
        <end position="466"/>
    </location>
</feature>
<organism evidence="9 10">
    <name type="scientific">Puccinia striiformis</name>
    <dbReference type="NCBI Taxonomy" id="27350"/>
    <lineage>
        <taxon>Eukaryota</taxon>
        <taxon>Fungi</taxon>
        <taxon>Dikarya</taxon>
        <taxon>Basidiomycota</taxon>
        <taxon>Pucciniomycotina</taxon>
        <taxon>Pucciniomycetes</taxon>
        <taxon>Pucciniales</taxon>
        <taxon>Pucciniaceae</taxon>
        <taxon>Puccinia</taxon>
    </lineage>
</organism>
<feature type="compositionally biased region" description="Polar residues" evidence="7">
    <location>
        <begin position="301"/>
        <end position="319"/>
    </location>
</feature>
<dbReference type="EMBL" id="PKSM01000186">
    <property type="protein sequence ID" value="POW04265.1"/>
    <property type="molecule type" value="Genomic_DNA"/>
</dbReference>
<dbReference type="VEuPathDB" id="FungiDB:PSHT_11300"/>
<feature type="compositionally biased region" description="Low complexity" evidence="7">
    <location>
        <begin position="324"/>
        <end position="343"/>
    </location>
</feature>
<keyword evidence="6" id="KW-0175">Coiled coil</keyword>